<gene>
    <name evidence="3" type="ORF">NC653_034928</name>
</gene>
<evidence type="ECO:0000259" key="2">
    <source>
        <dbReference type="Pfam" id="PF15985"/>
    </source>
</evidence>
<dbReference type="Gene3D" id="3.30.1370.10">
    <property type="entry name" value="K Homology domain, type 1"/>
    <property type="match status" value="1"/>
</dbReference>
<comment type="caution">
    <text evidence="3">The sequence shown here is derived from an EMBL/GenBank/DDBJ whole genome shotgun (WGS) entry which is preliminary data.</text>
</comment>
<proteinExistence type="predicted"/>
<dbReference type="GO" id="GO:0034475">
    <property type="term" value="P:U4 snRNA 3'-end processing"/>
    <property type="evidence" value="ECO:0007669"/>
    <property type="project" value="TreeGrafter"/>
</dbReference>
<sequence>MSWYLHRYFKSQPLNQCPLPSLPILSIQLAIEQSLLSARTGICSALCSSCEGKSWKVMLSSPTCPVLEALGKKLSFEIAVGLNGRVWVKADSPSTNYIVVNAIIKSESLSGAQQKIMAEKLHQKIQGIYDSTPYTQSCHPRFLFCFFQSYFLNFRNSRMIREDCKRCFLDRPWSLIGRDRVMCAEG</sequence>
<dbReference type="InterPro" id="IPR004088">
    <property type="entry name" value="KH_dom_type_1"/>
</dbReference>
<reference evidence="3" key="1">
    <citation type="journal article" date="2023" name="Mol. Ecol. Resour.">
        <title>Chromosome-level genome assembly of a triploid poplar Populus alba 'Berolinensis'.</title>
        <authorList>
            <person name="Chen S."/>
            <person name="Yu Y."/>
            <person name="Wang X."/>
            <person name="Wang S."/>
            <person name="Zhang T."/>
            <person name="Zhou Y."/>
            <person name="He R."/>
            <person name="Meng N."/>
            <person name="Wang Y."/>
            <person name="Liu W."/>
            <person name="Liu Z."/>
            <person name="Liu J."/>
            <person name="Guo Q."/>
            <person name="Huang H."/>
            <person name="Sederoff R.R."/>
            <person name="Wang G."/>
            <person name="Qu G."/>
            <person name="Chen S."/>
        </authorList>
    </citation>
    <scope>NUCLEOTIDE SEQUENCE</scope>
    <source>
        <strain evidence="3">SC-2020</strain>
    </source>
</reference>
<dbReference type="FunFam" id="3.30.1370.10:FF:000038">
    <property type="entry name" value="exosome complex component RRP40"/>
    <property type="match status" value="1"/>
</dbReference>
<evidence type="ECO:0000313" key="3">
    <source>
        <dbReference type="EMBL" id="KAJ6970485.1"/>
    </source>
</evidence>
<dbReference type="InterPro" id="IPR026699">
    <property type="entry name" value="Exosome_RNA_bind1/RRP40/RRP4"/>
</dbReference>
<dbReference type="InterPro" id="IPR049469">
    <property type="entry name" value="RRP40_KH-I"/>
</dbReference>
<name>A0AAD6LNU0_9ROSI</name>
<accession>A0AAD6LNU0</accession>
<dbReference type="GO" id="GO:0071034">
    <property type="term" value="P:CUT catabolic process"/>
    <property type="evidence" value="ECO:0007669"/>
    <property type="project" value="TreeGrafter"/>
</dbReference>
<evidence type="ECO:0000256" key="1">
    <source>
        <dbReference type="ARBA" id="ARBA00004123"/>
    </source>
</evidence>
<dbReference type="GO" id="GO:0000176">
    <property type="term" value="C:nuclear exosome (RNase complex)"/>
    <property type="evidence" value="ECO:0007669"/>
    <property type="project" value="TreeGrafter"/>
</dbReference>
<organism evidence="3 4">
    <name type="scientific">Populus alba x Populus x berolinensis</name>
    <dbReference type="NCBI Taxonomy" id="444605"/>
    <lineage>
        <taxon>Eukaryota</taxon>
        <taxon>Viridiplantae</taxon>
        <taxon>Streptophyta</taxon>
        <taxon>Embryophyta</taxon>
        <taxon>Tracheophyta</taxon>
        <taxon>Spermatophyta</taxon>
        <taxon>Magnoliopsida</taxon>
        <taxon>eudicotyledons</taxon>
        <taxon>Gunneridae</taxon>
        <taxon>Pentapetalae</taxon>
        <taxon>rosids</taxon>
        <taxon>fabids</taxon>
        <taxon>Malpighiales</taxon>
        <taxon>Salicaceae</taxon>
        <taxon>Saliceae</taxon>
        <taxon>Populus</taxon>
    </lineage>
</organism>
<comment type="subcellular location">
    <subcellularLocation>
        <location evidence="1">Nucleus</location>
    </subcellularLocation>
</comment>
<dbReference type="PANTHER" id="PTHR21321:SF1">
    <property type="entry name" value="EXOSOME COMPLEX COMPONENT RRP40"/>
    <property type="match status" value="1"/>
</dbReference>
<dbReference type="GO" id="GO:0003723">
    <property type="term" value="F:RNA binding"/>
    <property type="evidence" value="ECO:0007669"/>
    <property type="project" value="InterPro"/>
</dbReference>
<dbReference type="InterPro" id="IPR036612">
    <property type="entry name" value="KH_dom_type_1_sf"/>
</dbReference>
<feature type="domain" description="K Homology" evidence="2">
    <location>
        <begin position="59"/>
        <end position="93"/>
    </location>
</feature>
<dbReference type="Pfam" id="PF15985">
    <property type="entry name" value="KH_6"/>
    <property type="match status" value="1"/>
</dbReference>
<keyword evidence="4" id="KW-1185">Reference proteome</keyword>
<dbReference type="GO" id="GO:0071051">
    <property type="term" value="P:poly(A)-dependent snoRNA 3'-end processing"/>
    <property type="evidence" value="ECO:0007669"/>
    <property type="project" value="TreeGrafter"/>
</dbReference>
<dbReference type="EMBL" id="JAQIZT010000015">
    <property type="protein sequence ID" value="KAJ6970485.1"/>
    <property type="molecule type" value="Genomic_DNA"/>
</dbReference>
<dbReference type="CDD" id="cd22526">
    <property type="entry name" value="KH-I_Rrp40"/>
    <property type="match status" value="1"/>
</dbReference>
<dbReference type="Proteomes" id="UP001164929">
    <property type="component" value="Chromosome 15"/>
</dbReference>
<dbReference type="GO" id="GO:0000177">
    <property type="term" value="C:cytoplasmic exosome (RNase complex)"/>
    <property type="evidence" value="ECO:0007669"/>
    <property type="project" value="TreeGrafter"/>
</dbReference>
<dbReference type="GO" id="GO:0071035">
    <property type="term" value="P:nuclear polyadenylation-dependent rRNA catabolic process"/>
    <property type="evidence" value="ECO:0007669"/>
    <property type="project" value="TreeGrafter"/>
</dbReference>
<dbReference type="GO" id="GO:0071038">
    <property type="term" value="P:TRAMP-dependent tRNA surveillance pathway"/>
    <property type="evidence" value="ECO:0007669"/>
    <property type="project" value="TreeGrafter"/>
</dbReference>
<dbReference type="AlphaFoldDB" id="A0AAD6LNU0"/>
<dbReference type="SUPFAM" id="SSF54791">
    <property type="entry name" value="Eukaryotic type KH-domain (KH-domain type I)"/>
    <property type="match status" value="1"/>
</dbReference>
<dbReference type="GO" id="GO:0000467">
    <property type="term" value="P:exonucleolytic trimming to generate mature 3'-end of 5.8S rRNA from tricistronic rRNA transcript (SSU-rRNA, 5.8S rRNA, LSU-rRNA)"/>
    <property type="evidence" value="ECO:0007669"/>
    <property type="project" value="TreeGrafter"/>
</dbReference>
<protein>
    <recommendedName>
        <fullName evidence="2">K Homology domain-containing protein</fullName>
    </recommendedName>
</protein>
<dbReference type="PANTHER" id="PTHR21321">
    <property type="entry name" value="PNAS-3 RELATED"/>
    <property type="match status" value="1"/>
</dbReference>
<evidence type="ECO:0000313" key="4">
    <source>
        <dbReference type="Proteomes" id="UP001164929"/>
    </source>
</evidence>